<dbReference type="EMBL" id="ML143523">
    <property type="protein sequence ID" value="TBU22863.1"/>
    <property type="molecule type" value="Genomic_DNA"/>
</dbReference>
<evidence type="ECO:0000256" key="1">
    <source>
        <dbReference type="SAM" id="MobiDB-lite"/>
    </source>
</evidence>
<sequence>MVYSPSTQLSLHIPCSSPLEPAWSQPLVHGLPLTNLAQHRHLLAGRLESAEIVATRFNSIKVPAPGLRWLTALPSSCTHAHFLLLRRCARGAPTALFPARPKPVSRRKRPRDGDWGQPFGAP</sequence>
<evidence type="ECO:0000313" key="2">
    <source>
        <dbReference type="EMBL" id="TBU22863.1"/>
    </source>
</evidence>
<organism evidence="2">
    <name type="scientific">Dichomitus squalens</name>
    <dbReference type="NCBI Taxonomy" id="114155"/>
    <lineage>
        <taxon>Eukaryota</taxon>
        <taxon>Fungi</taxon>
        <taxon>Dikarya</taxon>
        <taxon>Basidiomycota</taxon>
        <taxon>Agaricomycotina</taxon>
        <taxon>Agaricomycetes</taxon>
        <taxon>Polyporales</taxon>
        <taxon>Polyporaceae</taxon>
        <taxon>Dichomitus</taxon>
    </lineage>
</organism>
<gene>
    <name evidence="2" type="ORF">BD311DRAFT_782065</name>
</gene>
<dbReference type="AlphaFoldDB" id="A0A4V2JYY6"/>
<protein>
    <submittedName>
        <fullName evidence="2">Uncharacterized protein</fullName>
    </submittedName>
</protein>
<feature type="region of interest" description="Disordered" evidence="1">
    <location>
        <begin position="96"/>
        <end position="122"/>
    </location>
</feature>
<name>A0A4V2JYY6_9APHY</name>
<proteinExistence type="predicted"/>
<accession>A0A4V2JYY6</accession>
<reference evidence="2" key="1">
    <citation type="submission" date="2019-01" db="EMBL/GenBank/DDBJ databases">
        <title>Draft genome sequences of three monokaryotic isolates of the white-rot basidiomycete fungus Dichomitus squalens.</title>
        <authorList>
            <consortium name="DOE Joint Genome Institute"/>
            <person name="Lopez S.C."/>
            <person name="Andreopoulos B."/>
            <person name="Pangilinan J."/>
            <person name="Lipzen A."/>
            <person name="Riley R."/>
            <person name="Ahrendt S."/>
            <person name="Ng V."/>
            <person name="Barry K."/>
            <person name="Daum C."/>
            <person name="Grigoriev I.V."/>
            <person name="Hilden K.S."/>
            <person name="Makela M.R."/>
            <person name="de Vries R.P."/>
        </authorList>
    </citation>
    <scope>NUCLEOTIDE SEQUENCE [LARGE SCALE GENOMIC DNA]</scope>
    <source>
        <strain evidence="2">OM18370.1</strain>
    </source>
</reference>
<dbReference type="Proteomes" id="UP000292957">
    <property type="component" value="Unassembled WGS sequence"/>
</dbReference>